<organism evidence="2 3">
    <name type="scientific">Candidatus Woesebacteria bacterium RIFCSPLOWO2_01_FULL_39_10b</name>
    <dbReference type="NCBI Taxonomy" id="1802517"/>
    <lineage>
        <taxon>Bacteria</taxon>
        <taxon>Candidatus Woeseibacteriota</taxon>
    </lineage>
</organism>
<dbReference type="AlphaFoldDB" id="A0A1F8B9B1"/>
<dbReference type="Proteomes" id="UP000176404">
    <property type="component" value="Unassembled WGS sequence"/>
</dbReference>
<gene>
    <name evidence="2" type="ORF">A2892_01005</name>
</gene>
<accession>A0A1F8B9B1</accession>
<reference evidence="2 3" key="1">
    <citation type="journal article" date="2016" name="Nat. Commun.">
        <title>Thousands of microbial genomes shed light on interconnected biogeochemical processes in an aquifer system.</title>
        <authorList>
            <person name="Anantharaman K."/>
            <person name="Brown C.T."/>
            <person name="Hug L.A."/>
            <person name="Sharon I."/>
            <person name="Castelle C.J."/>
            <person name="Probst A.J."/>
            <person name="Thomas B.C."/>
            <person name="Singh A."/>
            <person name="Wilkins M.J."/>
            <person name="Karaoz U."/>
            <person name="Brodie E.L."/>
            <person name="Williams K.H."/>
            <person name="Hubbard S.S."/>
            <person name="Banfield J.F."/>
        </authorList>
    </citation>
    <scope>NUCLEOTIDE SEQUENCE [LARGE SCALE GENOMIC DNA]</scope>
</reference>
<proteinExistence type="predicted"/>
<keyword evidence="1" id="KW-0472">Membrane</keyword>
<evidence type="ECO:0000313" key="2">
    <source>
        <dbReference type="EMBL" id="OGM60607.1"/>
    </source>
</evidence>
<comment type="caution">
    <text evidence="2">The sequence shown here is derived from an EMBL/GenBank/DDBJ whole genome shotgun (WGS) entry which is preliminary data.</text>
</comment>
<keyword evidence="1" id="KW-0812">Transmembrane</keyword>
<evidence type="ECO:0000313" key="3">
    <source>
        <dbReference type="Proteomes" id="UP000176404"/>
    </source>
</evidence>
<name>A0A1F8B9B1_9BACT</name>
<protein>
    <submittedName>
        <fullName evidence="2">Uncharacterized protein</fullName>
    </submittedName>
</protein>
<keyword evidence="1" id="KW-1133">Transmembrane helix</keyword>
<feature type="transmembrane region" description="Helical" evidence="1">
    <location>
        <begin position="15"/>
        <end position="34"/>
    </location>
</feature>
<evidence type="ECO:0000256" key="1">
    <source>
        <dbReference type="SAM" id="Phobius"/>
    </source>
</evidence>
<feature type="transmembrane region" description="Helical" evidence="1">
    <location>
        <begin position="41"/>
        <end position="66"/>
    </location>
</feature>
<dbReference type="STRING" id="1802517.A2892_01005"/>
<sequence>MSYLDFVHNLITKNLFFHEVMHGLLAIPFALLYWKKTGKVALAFVVVIVTYVLDLDHLIDYFLFYGFHFNLFEFVDMRYFEISQRAIVPLHAWEWIFLLRLVSLKRGWKSFATALILGMIPHLVLDTFVQSDLWFYSIIHRAFIDEHGFLR</sequence>
<dbReference type="EMBL" id="MGHD01000003">
    <property type="protein sequence ID" value="OGM60607.1"/>
    <property type="molecule type" value="Genomic_DNA"/>
</dbReference>